<dbReference type="InterPro" id="IPR002213">
    <property type="entry name" value="UDP_glucos_trans"/>
</dbReference>
<name>A0ABD1D6A4_CULPP</name>
<dbReference type="Gene3D" id="3.40.50.2000">
    <property type="entry name" value="Glycogen Phosphorylase B"/>
    <property type="match status" value="1"/>
</dbReference>
<organism evidence="6 7">
    <name type="scientific">Culex pipiens pipiens</name>
    <name type="common">Northern house mosquito</name>
    <dbReference type="NCBI Taxonomy" id="38569"/>
    <lineage>
        <taxon>Eukaryota</taxon>
        <taxon>Metazoa</taxon>
        <taxon>Ecdysozoa</taxon>
        <taxon>Arthropoda</taxon>
        <taxon>Hexapoda</taxon>
        <taxon>Insecta</taxon>
        <taxon>Pterygota</taxon>
        <taxon>Neoptera</taxon>
        <taxon>Endopterygota</taxon>
        <taxon>Diptera</taxon>
        <taxon>Nematocera</taxon>
        <taxon>Culicoidea</taxon>
        <taxon>Culicidae</taxon>
        <taxon>Culicinae</taxon>
        <taxon>Culicini</taxon>
        <taxon>Culex</taxon>
        <taxon>Culex</taxon>
    </lineage>
</organism>
<reference evidence="6 7" key="1">
    <citation type="submission" date="2024-05" db="EMBL/GenBank/DDBJ databases">
        <title>Culex pipiens pipiens assembly and annotation.</title>
        <authorList>
            <person name="Alout H."/>
            <person name="Durand T."/>
        </authorList>
    </citation>
    <scope>NUCLEOTIDE SEQUENCE [LARGE SCALE GENOMIC DNA]</scope>
    <source>
        <strain evidence="6">HA-2024</strain>
        <tissue evidence="6">Whole body</tissue>
    </source>
</reference>
<dbReference type="InterPro" id="IPR035595">
    <property type="entry name" value="UDP_glycos_trans_CS"/>
</dbReference>
<keyword evidence="3 4" id="KW-0808">Transferase</keyword>
<proteinExistence type="inferred from homology"/>
<evidence type="ECO:0000256" key="5">
    <source>
        <dbReference type="RuleBase" id="RU362059"/>
    </source>
</evidence>
<dbReference type="GO" id="GO:0016020">
    <property type="term" value="C:membrane"/>
    <property type="evidence" value="ECO:0007669"/>
    <property type="project" value="UniProtKB-SubCell"/>
</dbReference>
<dbReference type="GO" id="GO:0015020">
    <property type="term" value="F:glucuronosyltransferase activity"/>
    <property type="evidence" value="ECO:0007669"/>
    <property type="project" value="UniProtKB-EC"/>
</dbReference>
<comment type="caution">
    <text evidence="6">The sequence shown here is derived from an EMBL/GenBank/DDBJ whole genome shotgun (WGS) entry which is preliminary data.</text>
</comment>
<comment type="subcellular location">
    <subcellularLocation>
        <location evidence="5">Membrane</location>
        <topology evidence="5">Single-pass membrane protein</topology>
    </subcellularLocation>
</comment>
<dbReference type="CDD" id="cd03784">
    <property type="entry name" value="GT1_Gtf-like"/>
    <property type="match status" value="1"/>
</dbReference>
<dbReference type="EC" id="2.4.1.17" evidence="5"/>
<evidence type="ECO:0000256" key="3">
    <source>
        <dbReference type="ARBA" id="ARBA00022679"/>
    </source>
</evidence>
<dbReference type="PROSITE" id="PS00375">
    <property type="entry name" value="UDPGT"/>
    <property type="match status" value="1"/>
</dbReference>
<dbReference type="Pfam" id="PF00201">
    <property type="entry name" value="UDPGT"/>
    <property type="match status" value="1"/>
</dbReference>
<dbReference type="PANTHER" id="PTHR48043:SF145">
    <property type="entry name" value="FI06409P-RELATED"/>
    <property type="match status" value="1"/>
</dbReference>
<keyword evidence="5" id="KW-0472">Membrane</keyword>
<feature type="transmembrane region" description="Helical" evidence="5">
    <location>
        <begin position="491"/>
        <end position="514"/>
    </location>
</feature>
<evidence type="ECO:0000313" key="6">
    <source>
        <dbReference type="EMBL" id="KAL1395175.1"/>
    </source>
</evidence>
<comment type="similarity">
    <text evidence="1 4">Belongs to the UDP-glycosyltransferase family.</text>
</comment>
<evidence type="ECO:0000256" key="4">
    <source>
        <dbReference type="RuleBase" id="RU003718"/>
    </source>
</evidence>
<sequence length="526" mass="59474">MVPHWNIMECVVRVLFLLVAVIFFGQLATGAKNILYISSVASPSHFLWSQRLFERLAELGHNVTVVNLYKHGFVRGVQLVKLEGIVEELAAEEEDYVEFGQMSPFEVHVAFFDLELHVCQRAVKSAGFQSMLDYPKDFRFDLVIHDHLAGPCLLTLLSTFGYPPLIYASAYNRQSTLTTSLGTVVFPGFVPNQVYDVQHPMTFYQRTINHLLYFWEYFFKTYIYYPKLDSLIQREINQTESVTSLEKRSLLAILNSNQILDPPEPISPNIVQVGGLHIKPQKSLPSNLVRILDHSNKVVLFSLGSNVRSDQLDSQILNKLIEAMTALSTTTFLWKLESDLSQKLPPNVITSPWFPQSDLLAHPKLSLFITHGGLLSVQEAVWHGVPMLGMPIYGDQFGNVNQLVHKGVAKRLSLVDATSDQLVEAILEITTNASYRNNANRLSRMFRDRRESPLETAIWTIEWVLRNANDSHVWNQSPSNSGFLERYSLDVLLLSFAGLMATGFTALLKLLKVLTCTSGKSKKKLD</sequence>
<dbReference type="Proteomes" id="UP001562425">
    <property type="component" value="Unassembled WGS sequence"/>
</dbReference>
<accession>A0ABD1D6A4</accession>
<keyword evidence="2 4" id="KW-0328">Glycosyltransferase</keyword>
<keyword evidence="5" id="KW-1133">Transmembrane helix</keyword>
<keyword evidence="7" id="KW-1185">Reference proteome</keyword>
<comment type="catalytic activity">
    <reaction evidence="5">
        <text>glucuronate acceptor + UDP-alpha-D-glucuronate = acceptor beta-D-glucuronoside + UDP + H(+)</text>
        <dbReference type="Rhea" id="RHEA:21032"/>
        <dbReference type="ChEBI" id="CHEBI:15378"/>
        <dbReference type="ChEBI" id="CHEBI:58052"/>
        <dbReference type="ChEBI" id="CHEBI:58223"/>
        <dbReference type="ChEBI" id="CHEBI:132367"/>
        <dbReference type="ChEBI" id="CHEBI:132368"/>
        <dbReference type="EC" id="2.4.1.17"/>
    </reaction>
</comment>
<keyword evidence="5" id="KW-0812">Transmembrane</keyword>
<dbReference type="SUPFAM" id="SSF53756">
    <property type="entry name" value="UDP-Glycosyltransferase/glycogen phosphorylase"/>
    <property type="match status" value="1"/>
</dbReference>
<evidence type="ECO:0000256" key="1">
    <source>
        <dbReference type="ARBA" id="ARBA00009995"/>
    </source>
</evidence>
<evidence type="ECO:0000256" key="2">
    <source>
        <dbReference type="ARBA" id="ARBA00022676"/>
    </source>
</evidence>
<gene>
    <name evidence="6" type="ORF">pipiens_011432</name>
</gene>
<dbReference type="InterPro" id="IPR050271">
    <property type="entry name" value="UDP-glycosyltransferase"/>
</dbReference>
<dbReference type="FunFam" id="3.40.50.2000:FF:000050">
    <property type="entry name" value="UDP-glucuronosyltransferase"/>
    <property type="match status" value="1"/>
</dbReference>
<dbReference type="PANTHER" id="PTHR48043">
    <property type="entry name" value="EG:EG0003.4 PROTEIN-RELATED"/>
    <property type="match status" value="1"/>
</dbReference>
<dbReference type="AlphaFoldDB" id="A0ABD1D6A4"/>
<protein>
    <recommendedName>
        <fullName evidence="5">UDP-glucuronosyltransferase</fullName>
        <ecNumber evidence="5">2.4.1.17</ecNumber>
    </recommendedName>
</protein>
<evidence type="ECO:0000313" key="7">
    <source>
        <dbReference type="Proteomes" id="UP001562425"/>
    </source>
</evidence>
<dbReference type="EMBL" id="JBEHCU010007255">
    <property type="protein sequence ID" value="KAL1395175.1"/>
    <property type="molecule type" value="Genomic_DNA"/>
</dbReference>